<dbReference type="AlphaFoldDB" id="A0AAW0DD62"/>
<gene>
    <name evidence="2" type="ORF">R3P38DRAFT_3345177</name>
</gene>
<protein>
    <submittedName>
        <fullName evidence="2">Uncharacterized protein</fullName>
    </submittedName>
</protein>
<sequence length="582" mass="61532">MRGRGQGQARVISLPQLLKTTPSTGEGSADTVLPTRSDIVEEILVITADSGFPSTSLGSASLSAADIHFSRDTQARLTTNPNPSSRSTPNVSTTSSEGGTIRLVGRGGRGSRARLPSTDGFNLHPPSVPAQILTPQSGSLSRSESLRIVGRGGMGSRRRDLPLPLPIIRTTPPAAASPPSSPISPTSAMNMLYRPIGRGGAGSKSRIQITQLEKSHHQSPDSRLHDGGGGGAAGISSSAVWLFRNRKGKGKEKETHDASTYGMPTLTRTDTIDTMASGFQTLKFLPVQGAGRAYQITATQDNIPESAEFELQGSSSSEFVVDSTGNPPSPHSPRRGKLLRTLGADGALVGGGGGGVGTSKKSSRRSSVSSFFLPFQSISTSGSAVESLSSVDSNPAPSPVSPPQTDSLNLDLRFDTETDPSITDTSTSDDHSDAASISSRSSSPLTFSNHLPNADSEDYDDDGSNWLCRSPTPTIARAFEKHLGIVESEVDEDTASSTTCESVGDGEQDKDEGGIEWTTGEWNCTDIREDDDESQFILWVILKDKNIEGNAYQYDKAFIARVSFEAGFKKAFADWQIHASGV</sequence>
<feature type="region of interest" description="Disordered" evidence="1">
    <location>
        <begin position="1"/>
        <end position="33"/>
    </location>
</feature>
<feature type="compositionally biased region" description="Polar residues" evidence="1">
    <location>
        <begin position="386"/>
        <end position="395"/>
    </location>
</feature>
<feature type="compositionally biased region" description="Basic and acidic residues" evidence="1">
    <location>
        <begin position="213"/>
        <end position="226"/>
    </location>
</feature>
<reference evidence="2 3" key="1">
    <citation type="journal article" date="2024" name="J Genomics">
        <title>Draft genome sequencing and assembly of Favolaschia claudopus CIRM-BRFM 2984 isolated from oak limbs.</title>
        <authorList>
            <person name="Navarro D."/>
            <person name="Drula E."/>
            <person name="Chaduli D."/>
            <person name="Cazenave R."/>
            <person name="Ahrendt S."/>
            <person name="Wang J."/>
            <person name="Lipzen A."/>
            <person name="Daum C."/>
            <person name="Barry K."/>
            <person name="Grigoriev I.V."/>
            <person name="Favel A."/>
            <person name="Rosso M.N."/>
            <person name="Martin F."/>
        </authorList>
    </citation>
    <scope>NUCLEOTIDE SEQUENCE [LARGE SCALE GENOMIC DNA]</scope>
    <source>
        <strain evidence="2 3">CIRM-BRFM 2984</strain>
    </source>
</reference>
<feature type="region of interest" description="Disordered" evidence="1">
    <location>
        <begin position="490"/>
        <end position="517"/>
    </location>
</feature>
<accession>A0AAW0DD62</accession>
<dbReference type="Proteomes" id="UP001362999">
    <property type="component" value="Unassembled WGS sequence"/>
</dbReference>
<feature type="region of interest" description="Disordered" evidence="1">
    <location>
        <begin position="344"/>
        <end position="363"/>
    </location>
</feature>
<feature type="region of interest" description="Disordered" evidence="1">
    <location>
        <begin position="386"/>
        <end position="465"/>
    </location>
</feature>
<feature type="region of interest" description="Disordered" evidence="1">
    <location>
        <begin position="310"/>
        <end position="337"/>
    </location>
</feature>
<feature type="compositionally biased region" description="Low complexity" evidence="1">
    <location>
        <begin position="434"/>
        <end position="448"/>
    </location>
</feature>
<evidence type="ECO:0000313" key="2">
    <source>
        <dbReference type="EMBL" id="KAK7050709.1"/>
    </source>
</evidence>
<evidence type="ECO:0000313" key="3">
    <source>
        <dbReference type="Proteomes" id="UP001362999"/>
    </source>
</evidence>
<feature type="compositionally biased region" description="Gly residues" evidence="1">
    <location>
        <begin position="348"/>
        <end position="357"/>
    </location>
</feature>
<dbReference type="EMBL" id="JAWWNJ010000008">
    <property type="protein sequence ID" value="KAK7050709.1"/>
    <property type="molecule type" value="Genomic_DNA"/>
</dbReference>
<feature type="region of interest" description="Disordered" evidence="1">
    <location>
        <begin position="199"/>
        <end position="232"/>
    </location>
</feature>
<proteinExistence type="predicted"/>
<name>A0AAW0DD62_9AGAR</name>
<keyword evidence="3" id="KW-1185">Reference proteome</keyword>
<comment type="caution">
    <text evidence="2">The sequence shown here is derived from an EMBL/GenBank/DDBJ whole genome shotgun (WGS) entry which is preliminary data.</text>
</comment>
<feature type="compositionally biased region" description="Polar residues" evidence="1">
    <location>
        <begin position="75"/>
        <end position="98"/>
    </location>
</feature>
<feature type="region of interest" description="Disordered" evidence="1">
    <location>
        <begin position="75"/>
        <end position="112"/>
    </location>
</feature>
<feature type="compositionally biased region" description="Polar residues" evidence="1">
    <location>
        <begin position="312"/>
        <end position="326"/>
    </location>
</feature>
<evidence type="ECO:0000256" key="1">
    <source>
        <dbReference type="SAM" id="MobiDB-lite"/>
    </source>
</evidence>
<organism evidence="2 3">
    <name type="scientific">Favolaschia claudopus</name>
    <dbReference type="NCBI Taxonomy" id="2862362"/>
    <lineage>
        <taxon>Eukaryota</taxon>
        <taxon>Fungi</taxon>
        <taxon>Dikarya</taxon>
        <taxon>Basidiomycota</taxon>
        <taxon>Agaricomycotina</taxon>
        <taxon>Agaricomycetes</taxon>
        <taxon>Agaricomycetidae</taxon>
        <taxon>Agaricales</taxon>
        <taxon>Marasmiineae</taxon>
        <taxon>Mycenaceae</taxon>
        <taxon>Favolaschia</taxon>
    </lineage>
</organism>